<feature type="domain" description="EGF-like" evidence="16">
    <location>
        <begin position="1446"/>
        <end position="1484"/>
    </location>
</feature>
<evidence type="ECO:0000256" key="1">
    <source>
        <dbReference type="ARBA" id="ARBA00003165"/>
    </source>
</evidence>
<dbReference type="Gene3D" id="2.60.120.200">
    <property type="match status" value="4"/>
</dbReference>
<feature type="transmembrane region" description="Helical" evidence="13">
    <location>
        <begin position="1818"/>
        <end position="1843"/>
    </location>
</feature>
<sequence>HHHHHHHHITIITTIITTTTITTTTITIITTIILITISIIFIIRFVQRTVFKPIDMSAKDYKTRKAPIGRKSNKVAEFQAWIQEGCSMATLDMLTFAGNMNADSVMHHKLLHSVRARFVRFVPLEWNPSGKIGMRVEVYGCSYKSDIADFDGRSSLLYRFNQKLMSTLKDVISLKFKSMQGDGVLFHGEGQRGDHITLELQKGRLALHLNLDDSKPRLSSSPPSATLGSLLDDQHWHSVLLERVGKHVNFTVDRHTQHFRTKGEADALDIDYELSFGGIPVPGKPGTFLKKNFHGCIENLYYNGVNIIDLAKRRKHQIYTVTLSHLWSVGKFRVEQEVQGIHKSGSKGKVIPINYKRVACSLQMAKKFVRESHLWKLPPVGDVSGTCYGNRWSLASFIGIERFTGNKGNVTFSCSEPQIVPITFVNSSSSYLLLPGTPQIDGLSVSFQFRTWNKDGLLLSTMLSEGSGTLLLSLEDGTLRLVIQKMTERAAEILTGSDLNDGLWHSVSINARRNRITLTLDDDAASPAQDTTRMQIYSGNRYYFGGCPDNLTDSQCLHPINAFQGCMRLIFIDNQPKDLISVQQGSLGNFSDLHIDLCSIKDRSDARRCMLGVHFKEIDHMTFGALYEQSCEVYRHHGNTAGFFYIDSDGSGTLGPFQVYCNITEPESKIHGSRVEEKGAQIPSAEVPRTVSRNETLIAGMYLMMSIDTVIPAGEKVNIAPDLFRTIPPEANIPIPVKSDMVMMHGHHKETVNKDKTSILQQPKREEVLEQGDFYSLLSKLLGEREDVVHVHKYNPTEKAESESDLVAEIANVFKLNANNEEAPLLILGKSMQPGSDQNHFCQPTDVAVDPDTGTIYVSDGYCNSRIVQFSPSGKFITQWGEESTESNPKPGQFSVPHSLALVSHLGQLCVADRENGLLFAVNGKPYFEDQEPVQGFVMNFSNGEIIDVFKPVRKHFDVPHDITASEDGTVYVGDAHTNTEIKESEAVVETKMENKPASSELQKMQEKQKLIKEPGSGVPVILITTLLVIPVVVMLAIALFIRWKKSRAFGGKGSGGLNLGNFFASRKGYSRKGFDRLSTEGSDQEKDDDGKDKIWTLVQHNNTELTRVRGANAEKPYSMTLDYGGSLEQLEAVIDGSEHCEQEVAYHCKRSRLLNTPAGELAKQMVLLLANEDWYTILFGSRYLHNRCWTQKTACSTLTCEASCLSDGTPLTWWIGRSNERHPYWGGAPPGVQQCDCGLDESCLDIRHFCNCDADKDEWHPYYISSFDCQHHHHHQHHHHNYHHHDHHYYLPVTIIITAPSEITFAIDVGNGPIELIVQSSSPLNDNQWHYVQAERNLKETSLQVDNLPRMTRETSEEGHFRLQLNSQLFVGSGDKADDSEEEEILKLLSSGQSLGLAASLEEARGTSSRQKGFLGCLRSLHLNGQKLDLEERAKVTSGVRPGCPGHCSSYGHICHNGGKCVEKHSGYFCDCTNSPYEGPFCRKAIYADAAPSKENIALSFVTAQAPSLLLCINSSSQDYLAVLLCKNGSLQVRYQLSKEETHVFTIDTENFANRRLHHLKINREGRVFTIQPNVHLVLNTIFLSFDPKPTMDQHLRLSYNFSSEVEFRAIRSLTLGKVTVQYNHIAPLKAALRHATTAPVTIQGILTESSCGSMMDSDVNAVTTVHSSSDLFGKTDEREPLTNTVQSDSALIGGVIAVVIFIIFSIIGIMSRVLYQHKQSHRTNQMKEKEYPENLDSSFRNDIDLQNTREKEKAISYNMCRGQAFSINVIKITGVFYIFTLYLIYCPLYIFSNLSPNYGKNGRHKPSAVENHMYNYYHYAIFVPIILTIIIITIIIITINIITTTFSRSSSKSIITIMRIIIIIIFNGWKRKKKLAFKFHIKNWPRDCLSVSVSPNPEC</sequence>
<keyword evidence="9 11" id="KW-1015">Disulfide bond</keyword>
<feature type="domain" description="Laminin G" evidence="15">
    <location>
        <begin position="1215"/>
        <end position="1445"/>
    </location>
</feature>
<dbReference type="PANTHER" id="PTHR15036:SF46">
    <property type="entry name" value="CONTACTIN-ASSOCIATED PROTEIN-LIKE 5"/>
    <property type="match status" value="1"/>
</dbReference>
<feature type="transmembrane region" description="Helical" evidence="13">
    <location>
        <begin position="1771"/>
        <end position="1793"/>
    </location>
</feature>
<evidence type="ECO:0000259" key="16">
    <source>
        <dbReference type="PROSITE" id="PS50026"/>
    </source>
</evidence>
<name>A0A4U1ESI4_MONMO</name>
<dbReference type="InterPro" id="IPR050372">
    <property type="entry name" value="Neurexin-related_CASP"/>
</dbReference>
<keyword evidence="5" id="KW-0732">Signal</keyword>
<dbReference type="SMART" id="SM00282">
    <property type="entry name" value="LamG"/>
    <property type="match status" value="4"/>
</dbReference>
<dbReference type="InterPro" id="IPR001791">
    <property type="entry name" value="Laminin_G"/>
</dbReference>
<keyword evidence="8 13" id="KW-0472">Membrane</keyword>
<dbReference type="SUPFAM" id="SSF49899">
    <property type="entry name" value="Concanavalin A-like lectins/glucanases"/>
    <property type="match status" value="4"/>
</dbReference>
<organism evidence="17 18">
    <name type="scientific">Monodon monoceros</name>
    <name type="common">Narwhal</name>
    <name type="synonym">Ceratodon monodon</name>
    <dbReference type="NCBI Taxonomy" id="40151"/>
    <lineage>
        <taxon>Eukaryota</taxon>
        <taxon>Metazoa</taxon>
        <taxon>Chordata</taxon>
        <taxon>Craniata</taxon>
        <taxon>Vertebrata</taxon>
        <taxon>Euteleostomi</taxon>
        <taxon>Mammalia</taxon>
        <taxon>Eutheria</taxon>
        <taxon>Laurasiatheria</taxon>
        <taxon>Artiodactyla</taxon>
        <taxon>Whippomorpha</taxon>
        <taxon>Cetacea</taxon>
        <taxon>Odontoceti</taxon>
        <taxon>Monodontidae</taxon>
        <taxon>Monodon</taxon>
    </lineage>
</organism>
<feature type="domain" description="Laminin G" evidence="15">
    <location>
        <begin position="147"/>
        <end position="360"/>
    </location>
</feature>
<evidence type="ECO:0000256" key="5">
    <source>
        <dbReference type="ARBA" id="ARBA00022729"/>
    </source>
</evidence>
<evidence type="ECO:0000256" key="11">
    <source>
        <dbReference type="PROSITE-ProRule" id="PRU00122"/>
    </source>
</evidence>
<comment type="function">
    <text evidence="1">May play a role in the correct development and proper functioning of the peripheral and central nervous system and be involved in cell adhesion and intercellular communication.</text>
</comment>
<evidence type="ECO:0000256" key="2">
    <source>
        <dbReference type="ARBA" id="ARBA00004479"/>
    </source>
</evidence>
<evidence type="ECO:0000256" key="4">
    <source>
        <dbReference type="ARBA" id="ARBA00022692"/>
    </source>
</evidence>
<evidence type="ECO:0000256" key="6">
    <source>
        <dbReference type="ARBA" id="ARBA00022737"/>
    </source>
</evidence>
<dbReference type="InterPro" id="IPR001258">
    <property type="entry name" value="NHL_repeat"/>
</dbReference>
<dbReference type="PROSITE" id="PS51125">
    <property type="entry name" value="NHL"/>
    <property type="match status" value="1"/>
</dbReference>
<dbReference type="CDD" id="cd00110">
    <property type="entry name" value="LamG"/>
    <property type="match status" value="3"/>
</dbReference>
<comment type="subcellular location">
    <subcellularLocation>
        <location evidence="2">Membrane</location>
        <topology evidence="2">Single-pass type I membrane protein</topology>
    </subcellularLocation>
</comment>
<dbReference type="SUPFAM" id="SSF63829">
    <property type="entry name" value="Calcium-dependent phosphotriesterase"/>
    <property type="match status" value="1"/>
</dbReference>
<feature type="transmembrane region" description="Helical" evidence="13">
    <location>
        <begin position="26"/>
        <end position="46"/>
    </location>
</feature>
<dbReference type="Gene3D" id="2.60.120.260">
    <property type="entry name" value="Galactose-binding domain-like"/>
    <property type="match status" value="1"/>
</dbReference>
<feature type="disulfide bond" evidence="11">
    <location>
        <begin position="1418"/>
        <end position="1445"/>
    </location>
</feature>
<evidence type="ECO:0000259" key="14">
    <source>
        <dbReference type="PROSITE" id="PS50022"/>
    </source>
</evidence>
<evidence type="ECO:0000256" key="9">
    <source>
        <dbReference type="ARBA" id="ARBA00023157"/>
    </source>
</evidence>
<feature type="repeat" description="NHL" evidence="12">
    <location>
        <begin position="828"/>
        <end position="873"/>
    </location>
</feature>
<evidence type="ECO:0000313" key="18">
    <source>
        <dbReference type="Proteomes" id="UP000308365"/>
    </source>
</evidence>
<comment type="similarity">
    <text evidence="3">Belongs to the neurexin family.</text>
</comment>
<dbReference type="Gene3D" id="2.10.25.10">
    <property type="entry name" value="Laminin"/>
    <property type="match status" value="1"/>
</dbReference>
<proteinExistence type="inferred from homology"/>
<comment type="caution">
    <text evidence="10">Lacks conserved residue(s) required for the propagation of feature annotation.</text>
</comment>
<dbReference type="Proteomes" id="UP000308365">
    <property type="component" value="Unassembled WGS sequence"/>
</dbReference>
<dbReference type="InterPro" id="IPR000742">
    <property type="entry name" value="EGF"/>
</dbReference>
<keyword evidence="4 13" id="KW-0812">Transmembrane</keyword>
<dbReference type="Gene3D" id="2.60.120.1000">
    <property type="match status" value="1"/>
</dbReference>
<gene>
    <name evidence="17" type="ORF">EI555_013028</name>
</gene>
<dbReference type="Pfam" id="PF02210">
    <property type="entry name" value="Laminin_G_2"/>
    <property type="match status" value="4"/>
</dbReference>
<evidence type="ECO:0008006" key="19">
    <source>
        <dbReference type="Google" id="ProtNLM"/>
    </source>
</evidence>
<evidence type="ECO:0000256" key="12">
    <source>
        <dbReference type="PROSITE-ProRule" id="PRU00504"/>
    </source>
</evidence>
<dbReference type="Gene3D" id="2.120.10.30">
    <property type="entry name" value="TolB, C-terminal domain"/>
    <property type="match status" value="1"/>
</dbReference>
<feature type="transmembrane region" description="Helical" evidence="13">
    <location>
        <begin position="1018"/>
        <end position="1042"/>
    </location>
</feature>
<dbReference type="PROSITE" id="PS01286">
    <property type="entry name" value="FA58C_2"/>
    <property type="match status" value="1"/>
</dbReference>
<dbReference type="InterPro" id="IPR011042">
    <property type="entry name" value="6-blade_b-propeller_TolB-like"/>
</dbReference>
<dbReference type="PROSITE" id="PS50025">
    <property type="entry name" value="LAM_G_DOMAIN"/>
    <property type="match status" value="3"/>
</dbReference>
<feature type="domain" description="Laminin G" evidence="15">
    <location>
        <begin position="421"/>
        <end position="598"/>
    </location>
</feature>
<dbReference type="CDD" id="cd00054">
    <property type="entry name" value="EGF_CA"/>
    <property type="match status" value="1"/>
</dbReference>
<dbReference type="InterPro" id="IPR013320">
    <property type="entry name" value="ConA-like_dom_sf"/>
</dbReference>
<keyword evidence="7 13" id="KW-1133">Transmembrane helix</keyword>
<keyword evidence="6" id="KW-0677">Repeat</keyword>
<protein>
    <recommendedName>
        <fullName evidence="19">EGF-like domain-containing protein</fullName>
    </recommendedName>
</protein>
<feature type="domain" description="F5/8 type C" evidence="14">
    <location>
        <begin position="95"/>
        <end position="141"/>
    </location>
</feature>
<dbReference type="GO" id="GO:0016020">
    <property type="term" value="C:membrane"/>
    <property type="evidence" value="ECO:0007669"/>
    <property type="project" value="UniProtKB-SubCell"/>
</dbReference>
<dbReference type="PANTHER" id="PTHR15036">
    <property type="entry name" value="PIKACHURIN-LIKE PROTEIN"/>
    <property type="match status" value="1"/>
</dbReference>
<evidence type="ECO:0000256" key="3">
    <source>
        <dbReference type="ARBA" id="ARBA00010241"/>
    </source>
</evidence>
<accession>A0A4U1ESI4</accession>
<feature type="non-terminal residue" evidence="17">
    <location>
        <position position="1"/>
    </location>
</feature>
<feature type="transmembrane region" description="Helical" evidence="13">
    <location>
        <begin position="1855"/>
        <end position="1871"/>
    </location>
</feature>
<reference evidence="18" key="1">
    <citation type="journal article" date="2019" name="IScience">
        <title>Narwhal Genome Reveals Long-Term Low Genetic Diversity despite Current Large Abundance Size.</title>
        <authorList>
            <person name="Westbury M.V."/>
            <person name="Petersen B."/>
            <person name="Garde E."/>
            <person name="Heide-Jorgensen M.P."/>
            <person name="Lorenzen E.D."/>
        </authorList>
    </citation>
    <scope>NUCLEOTIDE SEQUENCE [LARGE SCALE GENOMIC DNA]</scope>
</reference>
<dbReference type="InterPro" id="IPR000421">
    <property type="entry name" value="FA58C"/>
</dbReference>
<keyword evidence="10" id="KW-0245">EGF-like domain</keyword>
<dbReference type="CDD" id="cd14958">
    <property type="entry name" value="NHL_PAL_like"/>
    <property type="match status" value="1"/>
</dbReference>
<dbReference type="EMBL" id="RWIC01000851">
    <property type="protein sequence ID" value="TKC39599.1"/>
    <property type="molecule type" value="Genomic_DNA"/>
</dbReference>
<dbReference type="PROSITE" id="PS50026">
    <property type="entry name" value="EGF_3"/>
    <property type="match status" value="1"/>
</dbReference>
<evidence type="ECO:0000313" key="17">
    <source>
        <dbReference type="EMBL" id="TKC39599.1"/>
    </source>
</evidence>
<comment type="caution">
    <text evidence="17">The sequence shown here is derived from an EMBL/GenBank/DDBJ whole genome shotgun (WGS) entry which is preliminary data.</text>
</comment>
<dbReference type="Pfam" id="PF01436">
    <property type="entry name" value="NHL"/>
    <property type="match status" value="1"/>
</dbReference>
<feature type="transmembrane region" description="Helical" evidence="13">
    <location>
        <begin position="1692"/>
        <end position="1717"/>
    </location>
</feature>
<dbReference type="PROSITE" id="PS50022">
    <property type="entry name" value="FA58C_3"/>
    <property type="match status" value="1"/>
</dbReference>
<evidence type="ECO:0000259" key="15">
    <source>
        <dbReference type="PROSITE" id="PS50025"/>
    </source>
</evidence>
<evidence type="ECO:0000256" key="10">
    <source>
        <dbReference type="PROSITE-ProRule" id="PRU00076"/>
    </source>
</evidence>
<evidence type="ECO:0000256" key="8">
    <source>
        <dbReference type="ARBA" id="ARBA00023136"/>
    </source>
</evidence>
<evidence type="ECO:0000256" key="13">
    <source>
        <dbReference type="SAM" id="Phobius"/>
    </source>
</evidence>
<evidence type="ECO:0000256" key="7">
    <source>
        <dbReference type="ARBA" id="ARBA00022989"/>
    </source>
</evidence>